<organism evidence="3">
    <name type="scientific">Cupriavidus oxalaticus</name>
    <dbReference type="NCBI Taxonomy" id="96344"/>
    <lineage>
        <taxon>Bacteria</taxon>
        <taxon>Pseudomonadati</taxon>
        <taxon>Pseudomonadota</taxon>
        <taxon>Betaproteobacteria</taxon>
        <taxon>Burkholderiales</taxon>
        <taxon>Burkholderiaceae</taxon>
        <taxon>Cupriavidus</taxon>
    </lineage>
</organism>
<dbReference type="InterPro" id="IPR015946">
    <property type="entry name" value="KH_dom-like_a/b"/>
</dbReference>
<dbReference type="SUPFAM" id="SSF82784">
    <property type="entry name" value="OsmC-like"/>
    <property type="match status" value="1"/>
</dbReference>
<sequence>MTIQATWQPSQGNTTCHLNNGTAKWQADLDASAGGDTSYPSPHDLLDSALAACTTLTLQLYAKRKGYAIASIDVSVAHEEANGTYTLKREVKVSGELTPQILDDLLRVANRCPVHKTLSGQIAIETSIG</sequence>
<accession>A0A375GK25</accession>
<dbReference type="InterPro" id="IPR003718">
    <property type="entry name" value="OsmC/Ohr_fam"/>
</dbReference>
<dbReference type="Proteomes" id="UP000623307">
    <property type="component" value="Chromosome 1"/>
</dbReference>
<reference evidence="2 5" key="3">
    <citation type="submission" date="2021-02" db="EMBL/GenBank/DDBJ databases">
        <title>Complete Genome Sequence of Cupriavidus oxalaticus Strain Ox1, a Soil Oxalate-Degrading Species.</title>
        <authorList>
            <person name="Palmieri F."/>
            <person name="Udriet P."/>
            <person name="Deuasquier M."/>
            <person name="Beaudoing E."/>
            <person name="Johnson S.L."/>
            <person name="Davenport K.W."/>
            <person name="Chain P.S."/>
            <person name="Bindschedler S."/>
            <person name="Junier P."/>
        </authorList>
    </citation>
    <scope>NUCLEOTIDE SEQUENCE [LARGE SCALE GENOMIC DNA]</scope>
    <source>
        <strain evidence="2 5">Ox1</strain>
    </source>
</reference>
<dbReference type="Proteomes" id="UP000256862">
    <property type="component" value="Plasmid CO2235_mp"/>
</dbReference>
<dbReference type="EMBL" id="CP069811">
    <property type="protein sequence ID" value="QRQ91499.1"/>
    <property type="molecule type" value="Genomic_DNA"/>
</dbReference>
<reference evidence="3" key="1">
    <citation type="submission" date="2018-01" db="EMBL/GenBank/DDBJ databases">
        <authorList>
            <person name="Clerissi C."/>
        </authorList>
    </citation>
    <scope>NUCLEOTIDE SEQUENCE</scope>
    <source>
        <strain evidence="3">Cupriavidus oxalaticus LMG 2235</strain>
    </source>
</reference>
<dbReference type="Gene3D" id="3.30.300.20">
    <property type="match status" value="1"/>
</dbReference>
<reference evidence="1 4" key="2">
    <citation type="submission" date="2018-09" db="EMBL/GenBank/DDBJ databases">
        <title>Complete genome sequence of Cupriavidus oxalaticus T2, a bacterium capable of phenol tolerance and degradation.</title>
        <authorList>
            <person name="Yan J."/>
        </authorList>
    </citation>
    <scope>NUCLEOTIDE SEQUENCE [LARGE SCALE GENOMIC DNA]</scope>
    <source>
        <strain evidence="1 4">T2</strain>
    </source>
</reference>
<evidence type="ECO:0000313" key="5">
    <source>
        <dbReference type="Proteomes" id="UP000623307"/>
    </source>
</evidence>
<dbReference type="Proteomes" id="UP000325743">
    <property type="component" value="Chromosome 1"/>
</dbReference>
<evidence type="ECO:0000313" key="3">
    <source>
        <dbReference type="EMBL" id="SPC19643.1"/>
    </source>
</evidence>
<evidence type="ECO:0000313" key="1">
    <source>
        <dbReference type="EMBL" id="QEZ44229.1"/>
    </source>
</evidence>
<dbReference type="InterPro" id="IPR036102">
    <property type="entry name" value="OsmC/Ohrsf"/>
</dbReference>
<dbReference type="PANTHER" id="PTHR39624:SF2">
    <property type="entry name" value="OSMC-LIKE PROTEIN"/>
    <property type="match status" value="1"/>
</dbReference>
<name>A0A375GK25_9BURK</name>
<proteinExistence type="predicted"/>
<dbReference type="RefSeq" id="WP_063237775.1">
    <property type="nucleotide sequence ID" value="NZ_CP032518.1"/>
</dbReference>
<dbReference type="Pfam" id="PF02566">
    <property type="entry name" value="OsmC"/>
    <property type="match status" value="1"/>
</dbReference>
<dbReference type="OrthoDB" id="9789573at2"/>
<dbReference type="GeneID" id="303488001"/>
<keyword evidence="5" id="KW-1185">Reference proteome</keyword>
<dbReference type="EMBL" id="OGUS01000137">
    <property type="protein sequence ID" value="SPC19643.1"/>
    <property type="molecule type" value="Genomic_DNA"/>
</dbReference>
<gene>
    <name evidence="3" type="ORF">CO2235_MP20054</name>
    <name evidence="1" type="ORF">D2917_08290</name>
    <name evidence="2" type="ORF">JTE92_00655</name>
</gene>
<dbReference type="EMBL" id="CP032518">
    <property type="protein sequence ID" value="QEZ44229.1"/>
    <property type="molecule type" value="Genomic_DNA"/>
</dbReference>
<dbReference type="PANTHER" id="PTHR39624">
    <property type="entry name" value="PROTEIN INVOLVED IN RIMO-MEDIATED BETA-METHYLTHIOLATION OF RIBOSOMAL PROTEIN S12 YCAO"/>
    <property type="match status" value="1"/>
</dbReference>
<evidence type="ECO:0000313" key="4">
    <source>
        <dbReference type="Proteomes" id="UP000325743"/>
    </source>
</evidence>
<protein>
    <submittedName>
        <fullName evidence="1">OsmC family peroxiredoxin</fullName>
    </submittedName>
    <submittedName>
        <fullName evidence="2">OsmC family protein</fullName>
    </submittedName>
</protein>
<dbReference type="AlphaFoldDB" id="A0A375GK25"/>
<evidence type="ECO:0000313" key="2">
    <source>
        <dbReference type="EMBL" id="QRQ91499.1"/>
    </source>
</evidence>